<comment type="caution">
    <text evidence="3">The sequence shown here is derived from an EMBL/GenBank/DDBJ whole genome shotgun (WGS) entry which is preliminary data.</text>
</comment>
<sequence length="91" mass="10139">MPKTSSLSIRVDSETKDKAEAVCKELGTNLSNAVNIFLASLVRCNGFPFELRIETPNDETLQAMQEARNISGDTTVKRYKNTDSLMKDLLD</sequence>
<evidence type="ECO:0000313" key="4">
    <source>
        <dbReference type="Proteomes" id="UP001141422"/>
    </source>
</evidence>
<accession>A0ABT4IER2</accession>
<keyword evidence="2" id="KW-1277">Toxin-antitoxin system</keyword>
<comment type="similarity">
    <text evidence="1">Belongs to the RelB/DinJ antitoxin family.</text>
</comment>
<dbReference type="NCBIfam" id="TIGR02384">
    <property type="entry name" value="RelB_DinJ"/>
    <property type="match status" value="1"/>
</dbReference>
<keyword evidence="4" id="KW-1185">Reference proteome</keyword>
<gene>
    <name evidence="3" type="ORF">O0S10_03135</name>
</gene>
<dbReference type="PIRSF" id="PIRSF003108">
    <property type="entry name" value="DinJ"/>
    <property type="match status" value="1"/>
</dbReference>
<reference evidence="3" key="1">
    <citation type="submission" date="2022-12" db="EMBL/GenBank/DDBJ databases">
        <title>Isolation and characterisation of novel Methanocorpusculum spp. from native Australian herbivores indicates the genus is ancestrally host-associated.</title>
        <authorList>
            <person name="Volmer J.G."/>
            <person name="Soo R.M."/>
            <person name="Evans P.N."/>
            <person name="Hoedt E.C."/>
            <person name="Astorga Alsina A.L."/>
            <person name="Woodcroft B.J."/>
            <person name="Tyson G.W."/>
            <person name="Hugenholtz P."/>
            <person name="Morrison M."/>
        </authorList>
    </citation>
    <scope>NUCLEOTIDE SEQUENCE</scope>
    <source>
        <strain evidence="3">MG</strain>
    </source>
</reference>
<dbReference type="Pfam" id="PF04221">
    <property type="entry name" value="RelB"/>
    <property type="match status" value="1"/>
</dbReference>
<evidence type="ECO:0000256" key="1">
    <source>
        <dbReference type="ARBA" id="ARBA00010562"/>
    </source>
</evidence>
<evidence type="ECO:0000256" key="2">
    <source>
        <dbReference type="ARBA" id="ARBA00022649"/>
    </source>
</evidence>
<dbReference type="RefSeq" id="WP_268924446.1">
    <property type="nucleotide sequence ID" value="NZ_JAPTGB010000005.1"/>
</dbReference>
<dbReference type="EMBL" id="JAPTGB010000005">
    <property type="protein sequence ID" value="MCZ0860225.1"/>
    <property type="molecule type" value="Genomic_DNA"/>
</dbReference>
<dbReference type="PANTHER" id="PTHR38781:SF1">
    <property type="entry name" value="ANTITOXIN DINJ-RELATED"/>
    <property type="match status" value="1"/>
</dbReference>
<evidence type="ECO:0000313" key="3">
    <source>
        <dbReference type="EMBL" id="MCZ0860225.1"/>
    </source>
</evidence>
<dbReference type="InterPro" id="IPR026262">
    <property type="entry name" value="DinJ"/>
</dbReference>
<dbReference type="Gene3D" id="1.10.1220.10">
    <property type="entry name" value="Met repressor-like"/>
    <property type="match status" value="1"/>
</dbReference>
<organism evidence="3 4">
    <name type="scientific">Methanocorpusculum petauri</name>
    <dbReference type="NCBI Taxonomy" id="3002863"/>
    <lineage>
        <taxon>Archaea</taxon>
        <taxon>Methanobacteriati</taxon>
        <taxon>Methanobacteriota</taxon>
        <taxon>Stenosarchaea group</taxon>
        <taxon>Methanomicrobia</taxon>
        <taxon>Methanomicrobiales</taxon>
        <taxon>Methanocorpusculaceae</taxon>
        <taxon>Methanocorpusculum</taxon>
    </lineage>
</organism>
<dbReference type="InterPro" id="IPR013321">
    <property type="entry name" value="Arc_rbn_hlx_hlx"/>
</dbReference>
<proteinExistence type="inferred from homology"/>
<protein>
    <submittedName>
        <fullName evidence="3">Type II toxin-antitoxin system RelB/DinJ family antitoxin</fullName>
    </submittedName>
</protein>
<dbReference type="PANTHER" id="PTHR38781">
    <property type="entry name" value="ANTITOXIN DINJ-RELATED"/>
    <property type="match status" value="1"/>
</dbReference>
<dbReference type="Proteomes" id="UP001141422">
    <property type="component" value="Unassembled WGS sequence"/>
</dbReference>
<dbReference type="InterPro" id="IPR007337">
    <property type="entry name" value="RelB/DinJ"/>
</dbReference>
<name>A0ABT4IER2_9EURY</name>